<dbReference type="SUPFAM" id="SSF81383">
    <property type="entry name" value="F-box domain"/>
    <property type="match status" value="1"/>
</dbReference>
<reference evidence="3 4" key="1">
    <citation type="submission" date="2019-06" db="EMBL/GenBank/DDBJ databases">
        <authorList>
            <person name="Palmer J.M."/>
        </authorList>
    </citation>
    <scope>NUCLEOTIDE SEQUENCE [LARGE SCALE GENOMIC DNA]</scope>
    <source>
        <strain evidence="3 4">TWF191</strain>
    </source>
</reference>
<sequence length="331" mass="38175">MEPQLQRPIPAPQHLAPLPDPGPRLNNLPLDVTFNILEECSAYDIISLESTCHSIRASIRSTQGCAIFINRVKQDSYEAMTIYHIDKIQIEQQKWSDRRWKKDKSSSAAPVPWTIAMESEQDTDYVEPGFPAAKALREFKMEDQPLDEQCKDLRKYIKLAEFFSFHCRLALARKRRGLGIKVEEPDANDITTRTTYMHNTAGQNQNHQNDQLSPFLQCHIGAEWPSHIRGDNWIWVPACEKIFGTQQEYNYYQFGRIAAMKEFIGQCLGAYLVWCDSLWRRQSLVRGINIQSGPGGQKGMLENHIQCYVGLCTKDKGEFRPLRPFEFQAFD</sequence>
<dbReference type="EMBL" id="WIPF01000105">
    <property type="protein sequence ID" value="KAF3208719.1"/>
    <property type="molecule type" value="Genomic_DNA"/>
</dbReference>
<comment type="caution">
    <text evidence="3">The sequence shown here is derived from an EMBL/GenBank/DDBJ whole genome shotgun (WGS) entry which is preliminary data.</text>
</comment>
<name>A0A6G1LYD6_ORBOL</name>
<dbReference type="InterPro" id="IPR001810">
    <property type="entry name" value="F-box_dom"/>
</dbReference>
<gene>
    <name evidence="3" type="ORF">TWF191_000579</name>
</gene>
<dbReference type="InterPro" id="IPR036047">
    <property type="entry name" value="F-box-like_dom_sf"/>
</dbReference>
<dbReference type="Proteomes" id="UP000483672">
    <property type="component" value="Unassembled WGS sequence"/>
</dbReference>
<evidence type="ECO:0000259" key="2">
    <source>
        <dbReference type="Pfam" id="PF00646"/>
    </source>
</evidence>
<dbReference type="Pfam" id="PF00646">
    <property type="entry name" value="F-box"/>
    <property type="match status" value="1"/>
</dbReference>
<proteinExistence type="predicted"/>
<organism evidence="3 4">
    <name type="scientific">Orbilia oligospora</name>
    <name type="common">Nematode-trapping fungus</name>
    <name type="synonym">Arthrobotrys oligospora</name>
    <dbReference type="NCBI Taxonomy" id="2813651"/>
    <lineage>
        <taxon>Eukaryota</taxon>
        <taxon>Fungi</taxon>
        <taxon>Dikarya</taxon>
        <taxon>Ascomycota</taxon>
        <taxon>Pezizomycotina</taxon>
        <taxon>Orbiliomycetes</taxon>
        <taxon>Orbiliales</taxon>
        <taxon>Orbiliaceae</taxon>
        <taxon>Orbilia</taxon>
    </lineage>
</organism>
<feature type="region of interest" description="Disordered" evidence="1">
    <location>
        <begin position="1"/>
        <end position="22"/>
    </location>
</feature>
<evidence type="ECO:0000313" key="4">
    <source>
        <dbReference type="Proteomes" id="UP000483672"/>
    </source>
</evidence>
<dbReference type="AlphaFoldDB" id="A0A6G1LYD6"/>
<protein>
    <recommendedName>
        <fullName evidence="2">F-box domain-containing protein</fullName>
    </recommendedName>
</protein>
<evidence type="ECO:0000256" key="1">
    <source>
        <dbReference type="SAM" id="MobiDB-lite"/>
    </source>
</evidence>
<accession>A0A6G1LYD6</accession>
<feature type="domain" description="F-box" evidence="2">
    <location>
        <begin position="25"/>
        <end position="61"/>
    </location>
</feature>
<evidence type="ECO:0000313" key="3">
    <source>
        <dbReference type="EMBL" id="KAF3208719.1"/>
    </source>
</evidence>